<sequence>MDNIILIFVGAVVLAIFYFLHREDLKTIREKDRKISELEVLLQKLSEENSKLSIEAAELRKERESFIEKIAWTEKAQQQLKDAFNSLATEALRGNAEDFLKKAKDSLEAILHQVRGDWSVQRVEIQKIVEPLSETLKKMDTEVRLIEQKRQGAYEGLEMHLQHLFKAQDQLRTLTIQLNQALRTTEIRGQWGQIQLRRVVELAGMTKHVAYEEQVGLEEGRPDMVVYLPNNGVLPVDAKTPMLAYLDAVNAEPSQRQEKLQLFAKKMRETIQLLSSKKYWSQFKNNPAPEAVIMFVPNEASIITAYEIDPGLLEYAAENHVLIATPITLLGLLKAVAFGWQQYSIAENARQIAVIGRQLYDRILVFAEHLKETGKSLDSAVKNYNAAVSSFESRLIPSVKRLKDSGVSDKDIESVNPIETSLRLPYTGENET</sequence>
<evidence type="ECO:0000313" key="6">
    <source>
        <dbReference type="EMBL" id="OQB72260.1"/>
    </source>
</evidence>
<protein>
    <submittedName>
        <fullName evidence="6">DNA recombination protein RmuC</fullName>
    </submittedName>
</protein>
<gene>
    <name evidence="6" type="primary">rmuC</name>
    <name evidence="6" type="ORF">BWX89_01396</name>
</gene>
<keyword evidence="4" id="KW-0233">DNA recombination</keyword>
<accession>A0A1V6C603</accession>
<evidence type="ECO:0000256" key="4">
    <source>
        <dbReference type="ARBA" id="ARBA00023172"/>
    </source>
</evidence>
<organism evidence="6">
    <name type="scientific">candidate division TA06 bacterium ADurb.Bin131</name>
    <dbReference type="NCBI Taxonomy" id="1852827"/>
    <lineage>
        <taxon>Bacteria</taxon>
        <taxon>Bacteria division TA06</taxon>
    </lineage>
</organism>
<comment type="similarity">
    <text evidence="2">Belongs to the RmuC family.</text>
</comment>
<evidence type="ECO:0000256" key="5">
    <source>
        <dbReference type="SAM" id="Coils"/>
    </source>
</evidence>
<dbReference type="EMBL" id="MWDQ01000136">
    <property type="protein sequence ID" value="OQB72260.1"/>
    <property type="molecule type" value="Genomic_DNA"/>
</dbReference>
<dbReference type="Pfam" id="PF02646">
    <property type="entry name" value="RmuC"/>
    <property type="match status" value="1"/>
</dbReference>
<dbReference type="InterPro" id="IPR003798">
    <property type="entry name" value="DNA_recombination_RmuC"/>
</dbReference>
<feature type="coiled-coil region" evidence="5">
    <location>
        <begin position="28"/>
        <end position="69"/>
    </location>
</feature>
<evidence type="ECO:0000256" key="2">
    <source>
        <dbReference type="ARBA" id="ARBA00009840"/>
    </source>
</evidence>
<reference evidence="6" key="1">
    <citation type="submission" date="2017-02" db="EMBL/GenBank/DDBJ databases">
        <title>Delving into the versatile metabolic prowess of the omnipresent phylum Bacteroidetes.</title>
        <authorList>
            <person name="Nobu M.K."/>
            <person name="Mei R."/>
            <person name="Narihiro T."/>
            <person name="Kuroda K."/>
            <person name="Liu W.-T."/>
        </authorList>
    </citation>
    <scope>NUCLEOTIDE SEQUENCE</scope>
    <source>
        <strain evidence="6">ADurb.Bin131</strain>
    </source>
</reference>
<keyword evidence="3 5" id="KW-0175">Coiled coil</keyword>
<dbReference type="GO" id="GO:0006310">
    <property type="term" value="P:DNA recombination"/>
    <property type="evidence" value="ECO:0007669"/>
    <property type="project" value="UniProtKB-KW"/>
</dbReference>
<dbReference type="PANTHER" id="PTHR30563">
    <property type="entry name" value="DNA RECOMBINATION PROTEIN RMUC"/>
    <property type="match status" value="1"/>
</dbReference>
<comment type="function">
    <text evidence="1">Involved in DNA recombination.</text>
</comment>
<name>A0A1V6C603_UNCT6</name>
<dbReference type="AlphaFoldDB" id="A0A1V6C603"/>
<evidence type="ECO:0000256" key="1">
    <source>
        <dbReference type="ARBA" id="ARBA00003416"/>
    </source>
</evidence>
<dbReference type="Proteomes" id="UP000485562">
    <property type="component" value="Unassembled WGS sequence"/>
</dbReference>
<proteinExistence type="inferred from homology"/>
<comment type="caution">
    <text evidence="6">The sequence shown here is derived from an EMBL/GenBank/DDBJ whole genome shotgun (WGS) entry which is preliminary data.</text>
</comment>
<evidence type="ECO:0000256" key="3">
    <source>
        <dbReference type="ARBA" id="ARBA00023054"/>
    </source>
</evidence>
<dbReference type="PANTHER" id="PTHR30563:SF0">
    <property type="entry name" value="DNA RECOMBINATION PROTEIN RMUC"/>
    <property type="match status" value="1"/>
</dbReference>